<dbReference type="eggNOG" id="COG0147">
    <property type="taxonomic scope" value="Bacteria"/>
</dbReference>
<dbReference type="InterPro" id="IPR015890">
    <property type="entry name" value="Chorismate_C"/>
</dbReference>
<evidence type="ECO:0000313" key="2">
    <source>
        <dbReference type="EMBL" id="KGN33297.1"/>
    </source>
</evidence>
<dbReference type="Gene3D" id="3.60.120.10">
    <property type="entry name" value="Anthranilate synthase"/>
    <property type="match status" value="1"/>
</dbReference>
<organism evidence="2 3">
    <name type="scientific">Knoellia sinensis KCTC 19936</name>
    <dbReference type="NCBI Taxonomy" id="1385520"/>
    <lineage>
        <taxon>Bacteria</taxon>
        <taxon>Bacillati</taxon>
        <taxon>Actinomycetota</taxon>
        <taxon>Actinomycetes</taxon>
        <taxon>Micrococcales</taxon>
        <taxon>Intrasporangiaceae</taxon>
        <taxon>Knoellia</taxon>
    </lineage>
</organism>
<dbReference type="EMBL" id="AVPJ01000004">
    <property type="protein sequence ID" value="KGN33297.1"/>
    <property type="molecule type" value="Genomic_DNA"/>
</dbReference>
<gene>
    <name evidence="2" type="ORF">N802_14760</name>
</gene>
<dbReference type="RefSeq" id="WP_211254357.1">
    <property type="nucleotide sequence ID" value="NZ_AVPJ01000004.1"/>
</dbReference>
<dbReference type="PRINTS" id="PR00095">
    <property type="entry name" value="ANTSNTHASEI"/>
</dbReference>
<name>A0A0A0JB96_9MICO</name>
<dbReference type="InterPro" id="IPR019999">
    <property type="entry name" value="Anth_synth_I-like"/>
</dbReference>
<reference evidence="2 3" key="1">
    <citation type="submission" date="2013-08" db="EMBL/GenBank/DDBJ databases">
        <title>The genome sequence of Knoellia sinensis.</title>
        <authorList>
            <person name="Zhu W."/>
            <person name="Wang G."/>
        </authorList>
    </citation>
    <scope>NUCLEOTIDE SEQUENCE [LARGE SCALE GENOMIC DNA]</scope>
    <source>
        <strain evidence="2 3">KCTC 19936</strain>
    </source>
</reference>
<dbReference type="Proteomes" id="UP000030002">
    <property type="component" value="Unassembled WGS sequence"/>
</dbReference>
<protein>
    <submittedName>
        <fullName evidence="2">Chloride transporter</fullName>
    </submittedName>
</protein>
<dbReference type="AlphaFoldDB" id="A0A0A0JB96"/>
<dbReference type="GO" id="GO:0000162">
    <property type="term" value="P:L-tryptophan biosynthetic process"/>
    <property type="evidence" value="ECO:0007669"/>
    <property type="project" value="TreeGrafter"/>
</dbReference>
<dbReference type="PANTHER" id="PTHR11236">
    <property type="entry name" value="AMINOBENZOATE/ANTHRANILATE SYNTHASE"/>
    <property type="match status" value="1"/>
</dbReference>
<dbReference type="SUPFAM" id="SSF56322">
    <property type="entry name" value="ADC synthase"/>
    <property type="match status" value="1"/>
</dbReference>
<proteinExistence type="predicted"/>
<dbReference type="STRING" id="1385520.N802_14760"/>
<feature type="domain" description="Chorismate-utilising enzyme C-terminal" evidence="1">
    <location>
        <begin position="83"/>
        <end position="333"/>
    </location>
</feature>
<dbReference type="Pfam" id="PF00425">
    <property type="entry name" value="Chorismate_bind"/>
    <property type="match status" value="1"/>
</dbReference>
<accession>A0A0A0JB96</accession>
<keyword evidence="3" id="KW-1185">Reference proteome</keyword>
<sequence length="347" mass="36978">MAWARFSSLDGDVIEASGVDAVTHDIDDLTSGFWAVVVTFAGDLTAVRMSSVTRHPLGTPVAADTTANWPGADGAWNASLDDTAYVAGVEEIRERIARGTVYQVNLCRVLGSELGHDAPVRALGAVLARGNPAPYAATIDIPEAGLEIACASPEVYLSRRGEVVTSSPIKGTARTAGEMLPKDYAENVMIVDLVRNDLQHVCRPGTVRVDHLCRVEHHPGLVHLVSDVSGELREGATWREVLDASFPPGSVSGAPKHTALQAIADLEPAARGPYCGAIGWIDADRDEALLAVGIRTFWIDRDTQGRRIVRFGTGAGITWGSDAEGELRETELKAARLMALARGEVRG</sequence>
<dbReference type="InterPro" id="IPR005801">
    <property type="entry name" value="ADC_synthase"/>
</dbReference>
<evidence type="ECO:0000313" key="3">
    <source>
        <dbReference type="Proteomes" id="UP000030002"/>
    </source>
</evidence>
<dbReference type="PANTHER" id="PTHR11236:SF50">
    <property type="entry name" value="AMINODEOXYCHORISMATE SYNTHASE COMPONENT 1"/>
    <property type="match status" value="1"/>
</dbReference>
<dbReference type="GO" id="GO:0046820">
    <property type="term" value="F:4-amino-4-deoxychorismate synthase activity"/>
    <property type="evidence" value="ECO:0007669"/>
    <property type="project" value="TreeGrafter"/>
</dbReference>
<comment type="caution">
    <text evidence="2">The sequence shown here is derived from an EMBL/GenBank/DDBJ whole genome shotgun (WGS) entry which is preliminary data.</text>
</comment>
<evidence type="ECO:0000259" key="1">
    <source>
        <dbReference type="Pfam" id="PF00425"/>
    </source>
</evidence>